<dbReference type="Proteomes" id="UP001153714">
    <property type="component" value="Chromosome 15"/>
</dbReference>
<dbReference type="InterPro" id="IPR016563">
    <property type="entry name" value="Npl4"/>
</dbReference>
<gene>
    <name evidence="4" type="ORF">DIATSA_LOCUS3893</name>
</gene>
<dbReference type="InterPro" id="IPR024682">
    <property type="entry name" value="Npl4_Ub-like_dom"/>
</dbReference>
<dbReference type="OrthoDB" id="10251089at2759"/>
<sequence length="566" mass="62365">MSGPKKMMLRVQSAEGTARVEVLDTDATALLFERVYETLHLSTFGFALHKDRQKKEEIVSSKSRMLRDYGLQHGDMLYLSPVNGTVLFDQPTTSVEANNKPFGEPAETGSSAATSSLSTPHKEVPQEDEVDLQLYKMPGTIQRSRDEKLCRHNSKGCCVHCSPLEPWDEGYLKEHNIKHMSFHSYMRKITSGKFVSLNELSLEIKPDLFVLDIRIRIKNDYHNALGGTRSAGCKEHPPWPRGICSKCQPGAVTLTRQPYRHVDNLLVEHPALVERFLAYWRATGHQRLGYLYGTYEIHPDVPLGNPTLTTSSAPRRTSRNFETLFISARDLVPINCYLKNILVVRVTDERRRDGRQCNRPFISYDRLNKRAMRRYPRAGGGHIRAAAELLAGQHLAAAGRGRAAAGTAGGPAGAAPRGLAVHRPAAGPAAARHRAAHPRRRLALPVGAGVHHGGPLPEPAPQRVPPRARRPLRLQVRHGLRDGGQQPAGDAGGLPGVGAGAGPGAGAGAAADARRARPGVHARLHARPVRARRLLQALNEIDDPNITHVFEFEMKDLIKRIHIKKT</sequence>
<reference evidence="4" key="2">
    <citation type="submission" date="2022-10" db="EMBL/GenBank/DDBJ databases">
        <authorList>
            <consortium name="ENA_rothamsted_submissions"/>
            <consortium name="culmorum"/>
            <person name="King R."/>
        </authorList>
    </citation>
    <scope>NUCLEOTIDE SEQUENCE</scope>
</reference>
<dbReference type="InterPro" id="IPR029071">
    <property type="entry name" value="Ubiquitin-like_domsf"/>
</dbReference>
<evidence type="ECO:0008006" key="6">
    <source>
        <dbReference type="Google" id="ProtNLM"/>
    </source>
</evidence>
<dbReference type="SUPFAM" id="SSF54236">
    <property type="entry name" value="Ubiquitin-like"/>
    <property type="match status" value="1"/>
</dbReference>
<organism evidence="4 5">
    <name type="scientific">Diatraea saccharalis</name>
    <name type="common">sugarcane borer</name>
    <dbReference type="NCBI Taxonomy" id="40085"/>
    <lineage>
        <taxon>Eukaryota</taxon>
        <taxon>Metazoa</taxon>
        <taxon>Ecdysozoa</taxon>
        <taxon>Arthropoda</taxon>
        <taxon>Hexapoda</taxon>
        <taxon>Insecta</taxon>
        <taxon>Pterygota</taxon>
        <taxon>Neoptera</taxon>
        <taxon>Endopterygota</taxon>
        <taxon>Lepidoptera</taxon>
        <taxon>Glossata</taxon>
        <taxon>Ditrysia</taxon>
        <taxon>Pyraloidea</taxon>
        <taxon>Crambidae</taxon>
        <taxon>Crambinae</taxon>
        <taxon>Diatraea</taxon>
    </lineage>
</organism>
<name>A0A9N9QYD9_9NEOP</name>
<proteinExistence type="predicted"/>
<evidence type="ECO:0000259" key="2">
    <source>
        <dbReference type="Pfam" id="PF05020"/>
    </source>
</evidence>
<dbReference type="AlphaFoldDB" id="A0A9N9QYD9"/>
<keyword evidence="5" id="KW-1185">Reference proteome</keyword>
<dbReference type="PANTHER" id="PTHR12710:SF0">
    <property type="entry name" value="NUCLEAR PROTEIN LOCALIZATION PROTEIN 4 HOMOLOG"/>
    <property type="match status" value="1"/>
</dbReference>
<feature type="domain" description="NPL4 zinc-binding putative" evidence="2">
    <location>
        <begin position="126"/>
        <end position="284"/>
    </location>
</feature>
<evidence type="ECO:0000259" key="3">
    <source>
        <dbReference type="Pfam" id="PF11543"/>
    </source>
</evidence>
<dbReference type="GO" id="GO:0043130">
    <property type="term" value="F:ubiquitin binding"/>
    <property type="evidence" value="ECO:0007669"/>
    <property type="project" value="TreeGrafter"/>
</dbReference>
<dbReference type="InterPro" id="IPR007716">
    <property type="entry name" value="NPL4_Zn-bd_put"/>
</dbReference>
<dbReference type="Pfam" id="PF11543">
    <property type="entry name" value="UN_NPL4"/>
    <property type="match status" value="1"/>
</dbReference>
<feature type="compositionally biased region" description="Low complexity" evidence="1">
    <location>
        <begin position="106"/>
        <end position="119"/>
    </location>
</feature>
<feature type="compositionally biased region" description="Gly residues" evidence="1">
    <location>
        <begin position="490"/>
        <end position="507"/>
    </location>
</feature>
<dbReference type="EMBL" id="OU893346">
    <property type="protein sequence ID" value="CAG9785895.1"/>
    <property type="molecule type" value="Genomic_DNA"/>
</dbReference>
<feature type="domain" description="Nuclear pore localisation protein Npl4 ubiquitin-like" evidence="3">
    <location>
        <begin position="6"/>
        <end position="81"/>
    </location>
</feature>
<dbReference type="Gene3D" id="3.10.20.90">
    <property type="entry name" value="Phosphatidylinositol 3-kinase Catalytic Subunit, Chain A, domain 1"/>
    <property type="match status" value="1"/>
</dbReference>
<feature type="region of interest" description="Disordered" evidence="1">
    <location>
        <begin position="94"/>
        <end position="127"/>
    </location>
</feature>
<feature type="region of interest" description="Disordered" evidence="1">
    <location>
        <begin position="480"/>
        <end position="520"/>
    </location>
</feature>
<reference evidence="4" key="1">
    <citation type="submission" date="2021-12" db="EMBL/GenBank/DDBJ databases">
        <authorList>
            <person name="King R."/>
        </authorList>
    </citation>
    <scope>NUCLEOTIDE SEQUENCE</scope>
</reference>
<dbReference type="PANTHER" id="PTHR12710">
    <property type="entry name" value="NUCLEAR PROTEIN LOCALIZATION 4"/>
    <property type="match status" value="1"/>
</dbReference>
<dbReference type="GO" id="GO:0005634">
    <property type="term" value="C:nucleus"/>
    <property type="evidence" value="ECO:0007669"/>
    <property type="project" value="TreeGrafter"/>
</dbReference>
<dbReference type="GO" id="GO:0006511">
    <property type="term" value="P:ubiquitin-dependent protein catabolic process"/>
    <property type="evidence" value="ECO:0007669"/>
    <property type="project" value="InterPro"/>
</dbReference>
<accession>A0A9N9QYD9</accession>
<protein>
    <recommendedName>
        <fullName evidence="6">Nuclear protein localization protein 4</fullName>
    </recommendedName>
</protein>
<dbReference type="GO" id="GO:0031625">
    <property type="term" value="F:ubiquitin protein ligase binding"/>
    <property type="evidence" value="ECO:0007669"/>
    <property type="project" value="TreeGrafter"/>
</dbReference>
<dbReference type="Pfam" id="PF05020">
    <property type="entry name" value="zf-NPL4"/>
    <property type="match status" value="1"/>
</dbReference>
<evidence type="ECO:0000313" key="4">
    <source>
        <dbReference type="EMBL" id="CAG9785895.1"/>
    </source>
</evidence>
<evidence type="ECO:0000256" key="1">
    <source>
        <dbReference type="SAM" id="MobiDB-lite"/>
    </source>
</evidence>
<evidence type="ECO:0000313" key="5">
    <source>
        <dbReference type="Proteomes" id="UP001153714"/>
    </source>
</evidence>